<dbReference type="CDD" id="cd05154">
    <property type="entry name" value="ACAD10_11_N-like"/>
    <property type="match status" value="1"/>
</dbReference>
<accession>A0ABV9F1I2</accession>
<dbReference type="InterPro" id="IPR051678">
    <property type="entry name" value="AGP_Transferase"/>
</dbReference>
<comment type="caution">
    <text evidence="2">The sequence shown here is derived from an EMBL/GenBank/DDBJ whole genome shotgun (WGS) entry which is preliminary data.</text>
</comment>
<organism evidence="2 3">
    <name type="scientific">Sphingobium tyrosinilyticum</name>
    <dbReference type="NCBI Taxonomy" id="2715436"/>
    <lineage>
        <taxon>Bacteria</taxon>
        <taxon>Pseudomonadati</taxon>
        <taxon>Pseudomonadota</taxon>
        <taxon>Alphaproteobacteria</taxon>
        <taxon>Sphingomonadales</taxon>
        <taxon>Sphingomonadaceae</taxon>
        <taxon>Sphingobium</taxon>
    </lineage>
</organism>
<evidence type="ECO:0000259" key="1">
    <source>
        <dbReference type="Pfam" id="PF01636"/>
    </source>
</evidence>
<dbReference type="PANTHER" id="PTHR21310">
    <property type="entry name" value="AMINOGLYCOSIDE PHOSPHOTRANSFERASE-RELATED-RELATED"/>
    <property type="match status" value="1"/>
</dbReference>
<dbReference type="InterPro" id="IPR041726">
    <property type="entry name" value="ACAD10_11_N"/>
</dbReference>
<keyword evidence="3" id="KW-1185">Reference proteome</keyword>
<dbReference type="EMBL" id="JBHSFZ010000058">
    <property type="protein sequence ID" value="MFC4595731.1"/>
    <property type="molecule type" value="Genomic_DNA"/>
</dbReference>
<dbReference type="InterPro" id="IPR002575">
    <property type="entry name" value="Aminoglycoside_PTrfase"/>
</dbReference>
<name>A0ABV9F1I2_9SPHN</name>
<gene>
    <name evidence="2" type="ORF">ACFO3E_16345</name>
</gene>
<proteinExistence type="predicted"/>
<dbReference type="InterPro" id="IPR011009">
    <property type="entry name" value="Kinase-like_dom_sf"/>
</dbReference>
<dbReference type="SUPFAM" id="SSF56112">
    <property type="entry name" value="Protein kinase-like (PK-like)"/>
    <property type="match status" value="1"/>
</dbReference>
<dbReference type="Pfam" id="PF01636">
    <property type="entry name" value="APH"/>
    <property type="match status" value="1"/>
</dbReference>
<feature type="domain" description="Aminoglycoside phosphotransferase" evidence="1">
    <location>
        <begin position="47"/>
        <end position="278"/>
    </location>
</feature>
<dbReference type="Gene3D" id="3.90.1200.10">
    <property type="match status" value="1"/>
</dbReference>
<evidence type="ECO:0000313" key="3">
    <source>
        <dbReference type="Proteomes" id="UP001595957"/>
    </source>
</evidence>
<dbReference type="PANTHER" id="PTHR21310:SF40">
    <property type="entry name" value="AMINOGLYCOSIDE PHOSPHOTRANSFERASE DOMAIN-CONTAINING PROTEIN-RELATED"/>
    <property type="match status" value="1"/>
</dbReference>
<dbReference type="Gene3D" id="3.30.200.20">
    <property type="entry name" value="Phosphorylase Kinase, domain 1"/>
    <property type="match status" value="1"/>
</dbReference>
<evidence type="ECO:0000313" key="2">
    <source>
        <dbReference type="EMBL" id="MFC4595731.1"/>
    </source>
</evidence>
<reference evidence="3" key="1">
    <citation type="journal article" date="2019" name="Int. J. Syst. Evol. Microbiol.">
        <title>The Global Catalogue of Microorganisms (GCM) 10K type strain sequencing project: providing services to taxonomists for standard genome sequencing and annotation.</title>
        <authorList>
            <consortium name="The Broad Institute Genomics Platform"/>
            <consortium name="The Broad Institute Genome Sequencing Center for Infectious Disease"/>
            <person name="Wu L."/>
            <person name="Ma J."/>
        </authorList>
    </citation>
    <scope>NUCLEOTIDE SEQUENCE [LARGE SCALE GENOMIC DNA]</scope>
    <source>
        <strain evidence="3">NBRC 103632</strain>
    </source>
</reference>
<sequence length="360" mass="38732">MMMSPISAPAGAVLRSLEESAVSFDWDNVASYLAGHGLILDLSEPPRRFAGGLANINMLLRIDGGYAVFRRPPDGPLPKGAHDMKREHRVLHGLAPVLPLAPRSLHFCEDGSVAGAPFQILEYRGGRSVRGSDIAPLPDTAETGATLSRLLIDTLSQIHAVDTDAAGLGDLGRPEGFLARTISGWIARGDAILKGQMCAAGREVADWMQAQPAPDADPVLLHNDFKLDNVLLKPDVIAPEVVLDWDMATHGDPLVDLATLLSYWTEPGDPQCMIALDQMPTARSGFLSREDAANAYAASSGRSLDNFRLHRVLAIFRLAVVFHQLAALKVNNPAATPQQAALNPDDLFIFALDVARGKMF</sequence>
<dbReference type="RefSeq" id="WP_380806283.1">
    <property type="nucleotide sequence ID" value="NZ_JBHSFZ010000058.1"/>
</dbReference>
<dbReference type="Proteomes" id="UP001595957">
    <property type="component" value="Unassembled WGS sequence"/>
</dbReference>
<protein>
    <submittedName>
        <fullName evidence="2">Phosphotransferase family protein</fullName>
    </submittedName>
</protein>